<reference evidence="4" key="1">
    <citation type="journal article" date="2006" name="Proc. Natl. Acad. Sci. U.S.A.">
        <title>Genome analysis of the smallest free-living eukaryote Ostreococcus tauri unveils many unique features.</title>
        <authorList>
            <person name="Derelle E."/>
            <person name="Ferraz C."/>
            <person name="Rombauts S."/>
            <person name="Rouze P."/>
            <person name="Worden A.Z."/>
            <person name="Robbens S."/>
            <person name="Partensky F."/>
            <person name="Degroeve S."/>
            <person name="Echeynie S."/>
            <person name="Cooke R."/>
            <person name="Saeys Y."/>
            <person name="Wuyts J."/>
            <person name="Jabbari K."/>
            <person name="Bowler C."/>
            <person name="Panaud O."/>
            <person name="Piegu B."/>
            <person name="Ball S.G."/>
            <person name="Ral J.-P."/>
            <person name="Bouget F.-Y."/>
            <person name="Piganeau G."/>
            <person name="De Baets B."/>
            <person name="Picard A."/>
            <person name="Delseny M."/>
            <person name="Demaille J."/>
            <person name="Van de Peer Y."/>
            <person name="Moreau H."/>
        </authorList>
    </citation>
    <scope>NUCLEOTIDE SEQUENCE [LARGE SCALE GENOMIC DNA]</scope>
    <source>
        <strain evidence="4">OTTH 0595 / CCAP 157/2 / RCC745</strain>
    </source>
</reference>
<proteinExistence type="predicted"/>
<accession>A0A090M2L3</accession>
<dbReference type="OrthoDB" id="5203861at2759"/>
<dbReference type="GeneID" id="9836424"/>
<dbReference type="InParanoid" id="A0A090M2L3"/>
<dbReference type="Gene3D" id="3.90.1380.10">
    <property type="entry name" value="Threonine synthase, N-terminal domain"/>
    <property type="match status" value="1"/>
</dbReference>
<comment type="caution">
    <text evidence="3">The sequence shown here is derived from an EMBL/GenBank/DDBJ whole genome shotgun (WGS) entry which is preliminary data.</text>
</comment>
<dbReference type="InterPro" id="IPR036052">
    <property type="entry name" value="TrpB-like_PALP_sf"/>
</dbReference>
<dbReference type="RefSeq" id="XP_003080032.2">
    <property type="nucleotide sequence ID" value="XM_003079984.2"/>
</dbReference>
<feature type="region of interest" description="Disordered" evidence="1">
    <location>
        <begin position="592"/>
        <end position="640"/>
    </location>
</feature>
<feature type="region of interest" description="Disordered" evidence="1">
    <location>
        <begin position="535"/>
        <end position="561"/>
    </location>
</feature>
<dbReference type="PANTHER" id="PTHR42690">
    <property type="entry name" value="THREONINE SYNTHASE FAMILY MEMBER"/>
    <property type="match status" value="1"/>
</dbReference>
<dbReference type="Gene3D" id="3.40.50.1100">
    <property type="match status" value="2"/>
</dbReference>
<dbReference type="InterPro" id="IPR051166">
    <property type="entry name" value="Threonine_Synthase"/>
</dbReference>
<dbReference type="Pfam" id="PF24857">
    <property type="entry name" value="THR4_C"/>
    <property type="match status" value="1"/>
</dbReference>
<evidence type="ECO:0000313" key="3">
    <source>
        <dbReference type="EMBL" id="CEF98490.1"/>
    </source>
</evidence>
<protein>
    <submittedName>
        <fullName evidence="3">Tryptophan synthase beta subunit-like PLP-dependent enzymes superfamily</fullName>
    </submittedName>
</protein>
<dbReference type="Proteomes" id="UP000009170">
    <property type="component" value="Unassembled WGS sequence"/>
</dbReference>
<dbReference type="STRING" id="70448.A0A090M2L3"/>
<dbReference type="PANTHER" id="PTHR42690:SF1">
    <property type="entry name" value="THREONINE SYNTHASE-LIKE 2"/>
    <property type="match status" value="1"/>
</dbReference>
<sequence>MLYASTRGGAPAVPFADALLAGAPADGGAYVPTRVPTVDLGRVMDFASFEDVCVEVLSPFVDDAFDREDVRAIAREVVSRHESGEVCNVRRLGRRGGREARVAELFRGPTLSAEDASMQMTMRMLDRVLARKNKRANVVCCSTGEAGGALASVAAEMTRVDAWIAYPGDDGDVSEPQEREMTCHVEDNVHPIKVFECPDGVSDVDAVVSDVFADEQFRMAHGLVSANSSNIARVLSYVPIFFYIYARVRSREQDRGKPVVFTVPSSTFALEFAGSLARMMGLPITIVAACNANGAAHRVISMGELYKTDMVHTSSSALDVVVAENVWRSLYYAAGSNPMILSELQDDFDEDGEVALPPKMARELNTVFKSALIDDDLLFSVIQHEERLGFVPCPQTALAIAAIEMIRDVPEDVPAVALAVSHPSKFPDVIRRAVPQLSNGASHPTVEAMTGLFHRRRTCTLEEFERSLRRDIAAVTAMRTPEPVRVERLLLEREDYERLYASVLRKTTKRGKFLDNPFVNVFLALMISFWATATTPPRDASRSRERDAQKAEAKAKRDKERVRVREARALEKQRAREISARAKADARFAREMARAARAEEKRARAGAPTKPHVMHAYARDRDDARPPNEHFAHEPNRKLR</sequence>
<evidence type="ECO:0000313" key="4">
    <source>
        <dbReference type="Proteomes" id="UP000009170"/>
    </source>
</evidence>
<dbReference type="GO" id="GO:0046360">
    <property type="term" value="P:2-oxobutyrate biosynthetic process"/>
    <property type="evidence" value="ECO:0007669"/>
    <property type="project" value="TreeGrafter"/>
</dbReference>
<feature type="domain" description="Threonine synthase N-terminal" evidence="2">
    <location>
        <begin position="3"/>
        <end position="75"/>
    </location>
</feature>
<gene>
    <name evidence="3" type="ORF">OT_ostta06g03930</name>
</gene>
<evidence type="ECO:0000259" key="2">
    <source>
        <dbReference type="Pfam" id="PF14821"/>
    </source>
</evidence>
<dbReference type="GO" id="GO:0030170">
    <property type="term" value="F:pyridoxal phosphate binding"/>
    <property type="evidence" value="ECO:0007669"/>
    <property type="project" value="TreeGrafter"/>
</dbReference>
<evidence type="ECO:0000256" key="1">
    <source>
        <dbReference type="SAM" id="MobiDB-lite"/>
    </source>
</evidence>
<dbReference type="AlphaFoldDB" id="A0A090M2L3"/>
<dbReference type="Pfam" id="PF14821">
    <property type="entry name" value="Thr_synth_N"/>
    <property type="match status" value="1"/>
</dbReference>
<dbReference type="InterPro" id="IPR037158">
    <property type="entry name" value="Thr_synth_N_sf"/>
</dbReference>
<feature type="compositionally biased region" description="Basic and acidic residues" evidence="1">
    <location>
        <begin position="592"/>
        <end position="603"/>
    </location>
</feature>
<feature type="compositionally biased region" description="Basic and acidic residues" evidence="1">
    <location>
        <begin position="617"/>
        <end position="640"/>
    </location>
</feature>
<dbReference type="GO" id="GO:0009071">
    <property type="term" value="P:serine family amino acid catabolic process"/>
    <property type="evidence" value="ECO:0007669"/>
    <property type="project" value="TreeGrafter"/>
</dbReference>
<name>A0A090M2L3_OSTTA</name>
<reference evidence="3 4" key="2">
    <citation type="journal article" date="2014" name="BMC Genomics">
        <title>An improved genome of the model marine alga Ostreococcus tauri unfolds by assessing Illumina de novo assemblies.</title>
        <authorList>
            <person name="Blanc-Mathieu R."/>
            <person name="Verhelst B."/>
            <person name="Derelle E."/>
            <person name="Rombauts S."/>
            <person name="Bouget F.Y."/>
            <person name="Carre I."/>
            <person name="Chateau A."/>
            <person name="Eyre-Walker A."/>
            <person name="Grimsley N."/>
            <person name="Moreau H."/>
            <person name="Piegu B."/>
            <person name="Rivals E."/>
            <person name="Schackwitz W."/>
            <person name="Van de Peer Y."/>
            <person name="Piganeau G."/>
        </authorList>
    </citation>
    <scope>NUCLEOTIDE SEQUENCE [LARGE SCALE GENOMIC DNA]</scope>
    <source>
        <strain evidence="4">OTTH 0595 / CCAP 157/2 / RCC745</strain>
    </source>
</reference>
<dbReference type="KEGG" id="ota:OT_ostta06g03930"/>
<keyword evidence="4" id="KW-1185">Reference proteome</keyword>
<dbReference type="SUPFAM" id="SSF53686">
    <property type="entry name" value="Tryptophan synthase beta subunit-like PLP-dependent enzymes"/>
    <property type="match status" value="1"/>
</dbReference>
<dbReference type="EMBL" id="CAID01000006">
    <property type="protein sequence ID" value="CEF98490.1"/>
    <property type="molecule type" value="Genomic_DNA"/>
</dbReference>
<feature type="compositionally biased region" description="Basic and acidic residues" evidence="1">
    <location>
        <begin position="539"/>
        <end position="561"/>
    </location>
</feature>
<dbReference type="InterPro" id="IPR029144">
    <property type="entry name" value="Thr_synth_N"/>
</dbReference>
<organism evidence="3 4">
    <name type="scientific">Ostreococcus tauri</name>
    <name type="common">Marine green alga</name>
    <dbReference type="NCBI Taxonomy" id="70448"/>
    <lineage>
        <taxon>Eukaryota</taxon>
        <taxon>Viridiplantae</taxon>
        <taxon>Chlorophyta</taxon>
        <taxon>Mamiellophyceae</taxon>
        <taxon>Mamiellales</taxon>
        <taxon>Bathycoccaceae</taxon>
        <taxon>Ostreococcus</taxon>
    </lineage>
</organism>